<dbReference type="EMBL" id="JACHIO010000035">
    <property type="protein sequence ID" value="MBB5066775.1"/>
    <property type="molecule type" value="Genomic_DNA"/>
</dbReference>
<gene>
    <name evidence="2" type="ORF">HDF15_005159</name>
</gene>
<evidence type="ECO:0000256" key="1">
    <source>
        <dbReference type="SAM" id="SignalP"/>
    </source>
</evidence>
<feature type="signal peptide" evidence="1">
    <location>
        <begin position="1"/>
        <end position="19"/>
    </location>
</feature>
<dbReference type="AlphaFoldDB" id="A0A7W7ZVB0"/>
<proteinExistence type="predicted"/>
<evidence type="ECO:0000313" key="2">
    <source>
        <dbReference type="EMBL" id="MBB5066775.1"/>
    </source>
</evidence>
<sequence>MKNPARVQQLFSGMANAFAACVAGAASSTLNVDLSRHAHIQYGEFVFPQAFALKLFEVSNLAAEQLDADSAWSKEALFDLLIRHSIEIARGNVSQAGVTGVAAKFLKELKRQPSEYEKQIAIFGLDGFAEPMEFGQIELIGLNHTPPSDHGSLFIGGNPTRTEFASVRVIAIDDQTAQAKTKQLLASHLAVLNALCAEAWPSYYRLSDSYIDPMDFRMIGTVLPSGEWGGSMTRVRSVYPLPSVKLRSIIESERSKRASALMTSKDEVSRRIRAGYELAGKACSTVDPATAFVLFTIALESSVMGGTSTEITHQLAMRVAHLVSNSVSERAATARLVKDLYKTRSKIVHRGETDITSREVNQIRILCLDSLRELAALAERDCMTQNAEFTRWFEMRQLQ</sequence>
<evidence type="ECO:0008006" key="4">
    <source>
        <dbReference type="Google" id="ProtNLM"/>
    </source>
</evidence>
<reference evidence="2 3" key="1">
    <citation type="submission" date="2020-08" db="EMBL/GenBank/DDBJ databases">
        <title>Genomic Encyclopedia of Type Strains, Phase IV (KMG-V): Genome sequencing to study the core and pangenomes of soil and plant-associated prokaryotes.</title>
        <authorList>
            <person name="Whitman W."/>
        </authorList>
    </citation>
    <scope>NUCLEOTIDE SEQUENCE [LARGE SCALE GENOMIC DNA]</scope>
    <source>
        <strain evidence="2 3">X5P3</strain>
    </source>
</reference>
<keyword evidence="1" id="KW-0732">Signal</keyword>
<accession>A0A7W7ZVB0</accession>
<dbReference type="RefSeq" id="WP_184260911.1">
    <property type="nucleotide sequence ID" value="NZ_JACHIO010000035.1"/>
</dbReference>
<evidence type="ECO:0000313" key="3">
    <source>
        <dbReference type="Proteomes" id="UP000584867"/>
    </source>
</evidence>
<name>A0A7W7ZVB0_9BACT</name>
<organism evidence="2 3">
    <name type="scientific">Granulicella mallensis</name>
    <dbReference type="NCBI Taxonomy" id="940614"/>
    <lineage>
        <taxon>Bacteria</taxon>
        <taxon>Pseudomonadati</taxon>
        <taxon>Acidobacteriota</taxon>
        <taxon>Terriglobia</taxon>
        <taxon>Terriglobales</taxon>
        <taxon>Acidobacteriaceae</taxon>
        <taxon>Granulicella</taxon>
    </lineage>
</organism>
<dbReference type="Proteomes" id="UP000584867">
    <property type="component" value="Unassembled WGS sequence"/>
</dbReference>
<dbReference type="PROSITE" id="PS51257">
    <property type="entry name" value="PROKAR_LIPOPROTEIN"/>
    <property type="match status" value="1"/>
</dbReference>
<feature type="chain" id="PRO_5031536019" description="Apea-like HEPN domain-containing protein" evidence="1">
    <location>
        <begin position="20"/>
        <end position="399"/>
    </location>
</feature>
<protein>
    <recommendedName>
        <fullName evidence="4">Apea-like HEPN domain-containing protein</fullName>
    </recommendedName>
</protein>
<comment type="caution">
    <text evidence="2">The sequence shown here is derived from an EMBL/GenBank/DDBJ whole genome shotgun (WGS) entry which is preliminary data.</text>
</comment>